<evidence type="ECO:0000256" key="8">
    <source>
        <dbReference type="HAMAP-Rule" id="MF_00137"/>
    </source>
</evidence>
<keyword evidence="11" id="KW-1185">Reference proteome</keyword>
<dbReference type="PROSITE" id="PS01058">
    <property type="entry name" value="SAICAR_SYNTHETASE_2"/>
    <property type="match status" value="1"/>
</dbReference>
<keyword evidence="5 8" id="KW-0658">Purine biosynthesis</keyword>
<evidence type="ECO:0000256" key="1">
    <source>
        <dbReference type="ARBA" id="ARBA00004672"/>
    </source>
</evidence>
<evidence type="ECO:0000256" key="2">
    <source>
        <dbReference type="ARBA" id="ARBA00010190"/>
    </source>
</evidence>
<name>A0ABP5MCL2_9MICO</name>
<dbReference type="EC" id="6.3.2.6" evidence="8"/>
<comment type="catalytic activity">
    <reaction evidence="7 8">
        <text>5-amino-1-(5-phospho-D-ribosyl)imidazole-4-carboxylate + L-aspartate + ATP = (2S)-2-[5-amino-1-(5-phospho-beta-D-ribosyl)imidazole-4-carboxamido]succinate + ADP + phosphate + 2 H(+)</text>
        <dbReference type="Rhea" id="RHEA:22628"/>
        <dbReference type="ChEBI" id="CHEBI:15378"/>
        <dbReference type="ChEBI" id="CHEBI:29991"/>
        <dbReference type="ChEBI" id="CHEBI:30616"/>
        <dbReference type="ChEBI" id="CHEBI:43474"/>
        <dbReference type="ChEBI" id="CHEBI:58443"/>
        <dbReference type="ChEBI" id="CHEBI:77657"/>
        <dbReference type="ChEBI" id="CHEBI:456216"/>
        <dbReference type="EC" id="6.3.2.6"/>
    </reaction>
</comment>
<keyword evidence="4 8" id="KW-0547">Nucleotide-binding</keyword>
<keyword evidence="3 8" id="KW-0436">Ligase</keyword>
<dbReference type="Gene3D" id="3.30.200.20">
    <property type="entry name" value="Phosphorylase Kinase, domain 1"/>
    <property type="match status" value="1"/>
</dbReference>
<dbReference type="Gene3D" id="3.30.470.20">
    <property type="entry name" value="ATP-grasp fold, B domain"/>
    <property type="match status" value="1"/>
</dbReference>
<dbReference type="InterPro" id="IPR028923">
    <property type="entry name" value="SAICAR_synt/ADE2_N"/>
</dbReference>
<dbReference type="Pfam" id="PF01259">
    <property type="entry name" value="SAICAR_synt"/>
    <property type="match status" value="1"/>
</dbReference>
<evidence type="ECO:0000313" key="10">
    <source>
        <dbReference type="EMBL" id="GAA2170946.1"/>
    </source>
</evidence>
<sequence length="299" mass="31827">MTVDGAALPGYDLAYQGKVRDLHVPEGATLETADVVLMVASDRVSAFDHALEPPIPGKGATLTAMTTWWLRTLGDEAQLAGDHGPGGDALARIPDAVAGRALLVRRLDMLPVECVVRGRITGSGLLEYRETGAISGVALPEGLQDGDALPEPIFTPAWKAPKGQHDENIPFDRVVELVGSEAAETLRSRSLEVFARGAAIAASKGLVLADTKLEFGRDATGAIVLADEVLTSDSSRYWDAEALEAGRVESFDKQIVRDWLLSEAEAGRWDRSGTPPVLPAAIVERTAARYAELLARLLG</sequence>
<comment type="similarity">
    <text evidence="2 8">Belongs to the SAICAR synthetase family.</text>
</comment>
<dbReference type="SUPFAM" id="SSF56104">
    <property type="entry name" value="SAICAR synthase-like"/>
    <property type="match status" value="1"/>
</dbReference>
<comment type="pathway">
    <text evidence="1 8">Purine metabolism; IMP biosynthesis via de novo pathway; 5-amino-1-(5-phospho-D-ribosyl)imidazole-4-carboxamide from 5-amino-1-(5-phospho-D-ribosyl)imidazole-4-carboxylate: step 1/2.</text>
</comment>
<evidence type="ECO:0000313" key="11">
    <source>
        <dbReference type="Proteomes" id="UP001501599"/>
    </source>
</evidence>
<dbReference type="HAMAP" id="MF_00137">
    <property type="entry name" value="SAICAR_synth"/>
    <property type="match status" value="1"/>
</dbReference>
<accession>A0ABP5MCL2</accession>
<keyword evidence="6 8" id="KW-0067">ATP-binding</keyword>
<evidence type="ECO:0000256" key="6">
    <source>
        <dbReference type="ARBA" id="ARBA00022840"/>
    </source>
</evidence>
<feature type="domain" description="SAICAR synthetase/ADE2 N-terminal" evidence="9">
    <location>
        <begin position="14"/>
        <end position="266"/>
    </location>
</feature>
<organism evidence="10 11">
    <name type="scientific">Agrococcus versicolor</name>
    <dbReference type="NCBI Taxonomy" id="501482"/>
    <lineage>
        <taxon>Bacteria</taxon>
        <taxon>Bacillati</taxon>
        <taxon>Actinomycetota</taxon>
        <taxon>Actinomycetes</taxon>
        <taxon>Micrococcales</taxon>
        <taxon>Microbacteriaceae</taxon>
        <taxon>Agrococcus</taxon>
    </lineage>
</organism>
<comment type="caution">
    <text evidence="10">The sequence shown here is derived from an EMBL/GenBank/DDBJ whole genome shotgun (WGS) entry which is preliminary data.</text>
</comment>
<gene>
    <name evidence="8" type="primary">purC</name>
    <name evidence="10" type="ORF">GCM10009846_03080</name>
</gene>
<dbReference type="PANTHER" id="PTHR43700:SF1">
    <property type="entry name" value="PHOSPHORIBOSYLAMINOIMIDAZOLE-SUCCINOCARBOXAMIDE SYNTHASE"/>
    <property type="match status" value="1"/>
</dbReference>
<evidence type="ECO:0000256" key="5">
    <source>
        <dbReference type="ARBA" id="ARBA00022755"/>
    </source>
</evidence>
<proteinExistence type="inferred from homology"/>
<dbReference type="PROSITE" id="PS01057">
    <property type="entry name" value="SAICAR_SYNTHETASE_1"/>
    <property type="match status" value="1"/>
</dbReference>
<evidence type="ECO:0000256" key="7">
    <source>
        <dbReference type="ARBA" id="ARBA00048475"/>
    </source>
</evidence>
<protein>
    <recommendedName>
        <fullName evidence="8">Phosphoribosylaminoimidazole-succinocarboxamide synthase</fullName>
        <ecNumber evidence="8">6.3.2.6</ecNumber>
    </recommendedName>
    <alternativeName>
        <fullName evidence="8">SAICAR synthetase</fullName>
    </alternativeName>
</protein>
<evidence type="ECO:0000256" key="4">
    <source>
        <dbReference type="ARBA" id="ARBA00022741"/>
    </source>
</evidence>
<reference evidence="11" key="1">
    <citation type="journal article" date="2019" name="Int. J. Syst. Evol. Microbiol.">
        <title>The Global Catalogue of Microorganisms (GCM) 10K type strain sequencing project: providing services to taxonomists for standard genome sequencing and annotation.</title>
        <authorList>
            <consortium name="The Broad Institute Genomics Platform"/>
            <consortium name="The Broad Institute Genome Sequencing Center for Infectious Disease"/>
            <person name="Wu L."/>
            <person name="Ma J."/>
        </authorList>
    </citation>
    <scope>NUCLEOTIDE SEQUENCE [LARGE SCALE GENOMIC DNA]</scope>
    <source>
        <strain evidence="11">JCM 16026</strain>
    </source>
</reference>
<dbReference type="RefSeq" id="WP_344339597.1">
    <property type="nucleotide sequence ID" value="NZ_BAAAQT010000001.1"/>
</dbReference>
<evidence type="ECO:0000259" key="9">
    <source>
        <dbReference type="Pfam" id="PF01259"/>
    </source>
</evidence>
<dbReference type="PANTHER" id="PTHR43700">
    <property type="entry name" value="PHOSPHORIBOSYLAMINOIMIDAZOLE-SUCCINOCARBOXAMIDE SYNTHASE"/>
    <property type="match status" value="1"/>
</dbReference>
<dbReference type="EMBL" id="BAAAQT010000001">
    <property type="protein sequence ID" value="GAA2170946.1"/>
    <property type="molecule type" value="Genomic_DNA"/>
</dbReference>
<evidence type="ECO:0000256" key="3">
    <source>
        <dbReference type="ARBA" id="ARBA00022598"/>
    </source>
</evidence>
<dbReference type="NCBIfam" id="NF010568">
    <property type="entry name" value="PRK13961.1"/>
    <property type="match status" value="1"/>
</dbReference>
<dbReference type="InterPro" id="IPR018236">
    <property type="entry name" value="SAICAR_synthetase_CS"/>
</dbReference>
<dbReference type="CDD" id="cd01414">
    <property type="entry name" value="SAICAR_synt_Sc"/>
    <property type="match status" value="1"/>
</dbReference>
<dbReference type="Proteomes" id="UP001501599">
    <property type="component" value="Unassembled WGS sequence"/>
</dbReference>